<evidence type="ECO:0000313" key="2">
    <source>
        <dbReference type="Proteomes" id="UP000827986"/>
    </source>
</evidence>
<protein>
    <submittedName>
        <fullName evidence="1">Uncharacterized protein</fullName>
    </submittedName>
</protein>
<reference evidence="1" key="1">
    <citation type="submission" date="2021-09" db="EMBL/GenBank/DDBJ databases">
        <title>The genome of Mauremys mutica provides insights into the evolution of semi-aquatic lifestyle.</title>
        <authorList>
            <person name="Gong S."/>
            <person name="Gao Y."/>
        </authorList>
    </citation>
    <scope>NUCLEOTIDE SEQUENCE</scope>
    <source>
        <strain evidence="1">MM-2020</strain>
        <tissue evidence="1">Muscle</tissue>
    </source>
</reference>
<dbReference type="Proteomes" id="UP000827986">
    <property type="component" value="Unassembled WGS sequence"/>
</dbReference>
<keyword evidence="2" id="KW-1185">Reference proteome</keyword>
<dbReference type="AlphaFoldDB" id="A0A9D3XVW0"/>
<comment type="caution">
    <text evidence="1">The sequence shown here is derived from an EMBL/GenBank/DDBJ whole genome shotgun (WGS) entry which is preliminary data.</text>
</comment>
<sequence length="201" mass="22575">MCLQIATHCVFDFFLHQRTAAANISKREDHHPPSVLEVALKPLSTKRVSGRGAEEFWLCGHGPETEGRGSCFCLVLAKESDLVQGDKWQSLLRSGGLDDEGKYPLALAIAHRAGKHLTKKTQAKKKNGETSTEKWRGKHQKGIRFKGSSLLFTSFLPSENRKKTRVCHLYPLVLWPGPIGDHHSFPLLQLHGWKEEENSCI</sequence>
<name>A0A9D3XVW0_9SAUR</name>
<accession>A0A9D3XVW0</accession>
<evidence type="ECO:0000313" key="1">
    <source>
        <dbReference type="EMBL" id="KAH1186293.1"/>
    </source>
</evidence>
<gene>
    <name evidence="1" type="ORF">KIL84_019042</name>
</gene>
<dbReference type="EMBL" id="JAHDVG010000463">
    <property type="protein sequence ID" value="KAH1186293.1"/>
    <property type="molecule type" value="Genomic_DNA"/>
</dbReference>
<proteinExistence type="predicted"/>
<organism evidence="1 2">
    <name type="scientific">Mauremys mutica</name>
    <name type="common">yellowpond turtle</name>
    <dbReference type="NCBI Taxonomy" id="74926"/>
    <lineage>
        <taxon>Eukaryota</taxon>
        <taxon>Metazoa</taxon>
        <taxon>Chordata</taxon>
        <taxon>Craniata</taxon>
        <taxon>Vertebrata</taxon>
        <taxon>Euteleostomi</taxon>
        <taxon>Archelosauria</taxon>
        <taxon>Testudinata</taxon>
        <taxon>Testudines</taxon>
        <taxon>Cryptodira</taxon>
        <taxon>Durocryptodira</taxon>
        <taxon>Testudinoidea</taxon>
        <taxon>Geoemydidae</taxon>
        <taxon>Geoemydinae</taxon>
        <taxon>Mauremys</taxon>
    </lineage>
</organism>